<dbReference type="InterPro" id="IPR036388">
    <property type="entry name" value="WH-like_DNA-bd_sf"/>
</dbReference>
<dbReference type="Pfam" id="PF07729">
    <property type="entry name" value="FCD"/>
    <property type="match status" value="1"/>
</dbReference>
<dbReference type="SUPFAM" id="SSF48008">
    <property type="entry name" value="GntR ligand-binding domain-like"/>
    <property type="match status" value="1"/>
</dbReference>
<evidence type="ECO:0000259" key="4">
    <source>
        <dbReference type="PROSITE" id="PS50949"/>
    </source>
</evidence>
<dbReference type="Gene3D" id="1.20.120.530">
    <property type="entry name" value="GntR ligand-binding domain-like"/>
    <property type="match status" value="1"/>
</dbReference>
<feature type="domain" description="HTH gntR-type" evidence="4">
    <location>
        <begin position="13"/>
        <end position="80"/>
    </location>
</feature>
<dbReference type="GO" id="GO:0003700">
    <property type="term" value="F:DNA-binding transcription factor activity"/>
    <property type="evidence" value="ECO:0007669"/>
    <property type="project" value="InterPro"/>
</dbReference>
<sequence length="226" mass="24393">MGQELGGAKLTASSLRDQALRVIRARIISGELAPGRLYALGAVAEQLGVSVTPVREAVLDLAREGLVELARNRGFRVREMTDGDLDEIVELRRMIEVSAVRTIAERGLLADAEADRLREIAAATEKCAADGDWVGFLDNDRDLHMGLLAHLGNERLLTIVGSLRDQGRLYGLDHVAGSASLMESTHEHDTLIDAVAAGEADLAAAIMDRHLRHTRGIWAGHAEHSG</sequence>
<dbReference type="Gene3D" id="1.10.10.10">
    <property type="entry name" value="Winged helix-like DNA-binding domain superfamily/Winged helix DNA-binding domain"/>
    <property type="match status" value="1"/>
</dbReference>
<accession>A0A4R4RXF7</accession>
<dbReference type="InterPro" id="IPR036390">
    <property type="entry name" value="WH_DNA-bd_sf"/>
</dbReference>
<dbReference type="SMART" id="SM00895">
    <property type="entry name" value="FCD"/>
    <property type="match status" value="1"/>
</dbReference>
<dbReference type="Pfam" id="PF00392">
    <property type="entry name" value="GntR"/>
    <property type="match status" value="1"/>
</dbReference>
<keyword evidence="3" id="KW-0804">Transcription</keyword>
<evidence type="ECO:0000256" key="2">
    <source>
        <dbReference type="ARBA" id="ARBA00023125"/>
    </source>
</evidence>
<proteinExistence type="predicted"/>
<dbReference type="AlphaFoldDB" id="A0A4R4RXF7"/>
<evidence type="ECO:0000313" key="6">
    <source>
        <dbReference type="Proteomes" id="UP000295621"/>
    </source>
</evidence>
<dbReference type="Proteomes" id="UP000295621">
    <property type="component" value="Unassembled WGS sequence"/>
</dbReference>
<evidence type="ECO:0000256" key="3">
    <source>
        <dbReference type="ARBA" id="ARBA00023163"/>
    </source>
</evidence>
<dbReference type="EMBL" id="SMKL01000010">
    <property type="protein sequence ID" value="TDC53313.1"/>
    <property type="molecule type" value="Genomic_DNA"/>
</dbReference>
<gene>
    <name evidence="5" type="ORF">E1212_06270</name>
</gene>
<reference evidence="5 6" key="1">
    <citation type="submission" date="2019-02" db="EMBL/GenBank/DDBJ databases">
        <title>Draft genome sequences of novel Actinobacteria.</title>
        <authorList>
            <person name="Sahin N."/>
            <person name="Ay H."/>
            <person name="Saygin H."/>
        </authorList>
    </citation>
    <scope>NUCLEOTIDE SEQUENCE [LARGE SCALE GENOMIC DNA]</scope>
    <source>
        <strain evidence="5 6">KC603</strain>
    </source>
</reference>
<keyword evidence="6" id="KW-1185">Reference proteome</keyword>
<dbReference type="OrthoDB" id="8680240at2"/>
<dbReference type="PANTHER" id="PTHR43537">
    <property type="entry name" value="TRANSCRIPTIONAL REGULATOR, GNTR FAMILY"/>
    <property type="match status" value="1"/>
</dbReference>
<keyword evidence="1" id="KW-0805">Transcription regulation</keyword>
<dbReference type="CDD" id="cd07377">
    <property type="entry name" value="WHTH_GntR"/>
    <property type="match status" value="1"/>
</dbReference>
<dbReference type="InterPro" id="IPR008920">
    <property type="entry name" value="TF_FadR/GntR_C"/>
</dbReference>
<dbReference type="GO" id="GO:0003677">
    <property type="term" value="F:DNA binding"/>
    <property type="evidence" value="ECO:0007669"/>
    <property type="project" value="UniProtKB-KW"/>
</dbReference>
<dbReference type="PROSITE" id="PS50949">
    <property type="entry name" value="HTH_GNTR"/>
    <property type="match status" value="1"/>
</dbReference>
<dbReference type="InterPro" id="IPR000524">
    <property type="entry name" value="Tscrpt_reg_HTH_GntR"/>
</dbReference>
<keyword evidence="2" id="KW-0238">DNA-binding</keyword>
<dbReference type="SUPFAM" id="SSF46785">
    <property type="entry name" value="Winged helix' DNA-binding domain"/>
    <property type="match status" value="1"/>
</dbReference>
<organism evidence="5 6">
    <name type="scientific">Jiangella ureilytica</name>
    <dbReference type="NCBI Taxonomy" id="2530374"/>
    <lineage>
        <taxon>Bacteria</taxon>
        <taxon>Bacillati</taxon>
        <taxon>Actinomycetota</taxon>
        <taxon>Actinomycetes</taxon>
        <taxon>Jiangellales</taxon>
        <taxon>Jiangellaceae</taxon>
        <taxon>Jiangella</taxon>
    </lineage>
</organism>
<name>A0A4R4RXF7_9ACTN</name>
<protein>
    <submittedName>
        <fullName evidence="5">GntR family transcriptional regulator</fullName>
    </submittedName>
</protein>
<dbReference type="InterPro" id="IPR011711">
    <property type="entry name" value="GntR_C"/>
</dbReference>
<evidence type="ECO:0000256" key="1">
    <source>
        <dbReference type="ARBA" id="ARBA00023015"/>
    </source>
</evidence>
<dbReference type="SMART" id="SM00345">
    <property type="entry name" value="HTH_GNTR"/>
    <property type="match status" value="1"/>
</dbReference>
<dbReference type="PANTHER" id="PTHR43537:SF45">
    <property type="entry name" value="GNTR FAMILY REGULATORY PROTEIN"/>
    <property type="match status" value="1"/>
</dbReference>
<comment type="caution">
    <text evidence="5">The sequence shown here is derived from an EMBL/GenBank/DDBJ whole genome shotgun (WGS) entry which is preliminary data.</text>
</comment>
<evidence type="ECO:0000313" key="5">
    <source>
        <dbReference type="EMBL" id="TDC53313.1"/>
    </source>
</evidence>